<dbReference type="Proteomes" id="UP001597327">
    <property type="component" value="Unassembled WGS sequence"/>
</dbReference>
<protein>
    <submittedName>
        <fullName evidence="2">Double-strand break repair protein AddB</fullName>
    </submittedName>
</protein>
<organism evidence="2 3">
    <name type="scientific">Roseibium aestuarii</name>
    <dbReference type="NCBI Taxonomy" id="2600299"/>
    <lineage>
        <taxon>Bacteria</taxon>
        <taxon>Pseudomonadati</taxon>
        <taxon>Pseudomonadota</taxon>
        <taxon>Alphaproteobacteria</taxon>
        <taxon>Hyphomicrobiales</taxon>
        <taxon>Stappiaceae</taxon>
        <taxon>Roseibium</taxon>
    </lineage>
</organism>
<feature type="domain" description="PD-(D/E)XK endonuclease-like" evidence="1">
    <location>
        <begin position="775"/>
        <end position="1007"/>
    </location>
</feature>
<dbReference type="InterPro" id="IPR014153">
    <property type="entry name" value="Ds_break_AddB"/>
</dbReference>
<gene>
    <name evidence="2" type="primary">addB</name>
    <name evidence="2" type="ORF">ACFSC7_17040</name>
</gene>
<dbReference type="Gene3D" id="3.90.320.10">
    <property type="match status" value="1"/>
</dbReference>
<dbReference type="SUPFAM" id="SSF52540">
    <property type="entry name" value="P-loop containing nucleoside triphosphate hydrolases"/>
    <property type="match status" value="1"/>
</dbReference>
<dbReference type="Pfam" id="PF12705">
    <property type="entry name" value="PDDEXK_1"/>
    <property type="match status" value="1"/>
</dbReference>
<dbReference type="NCBIfam" id="TIGR02786">
    <property type="entry name" value="addB_alphas"/>
    <property type="match status" value="1"/>
</dbReference>
<dbReference type="InterPro" id="IPR011604">
    <property type="entry name" value="PDDEXK-like_dom_sf"/>
</dbReference>
<name>A0ABW4K0B9_9HYPH</name>
<accession>A0ABW4K0B9</accession>
<dbReference type="RefSeq" id="WP_149893483.1">
    <property type="nucleotide sequence ID" value="NZ_JBHUFA010000015.1"/>
</dbReference>
<proteinExistence type="predicted"/>
<reference evidence="3" key="1">
    <citation type="journal article" date="2019" name="Int. J. Syst. Evol. Microbiol.">
        <title>The Global Catalogue of Microorganisms (GCM) 10K type strain sequencing project: providing services to taxonomists for standard genome sequencing and annotation.</title>
        <authorList>
            <consortium name="The Broad Institute Genomics Platform"/>
            <consortium name="The Broad Institute Genome Sequencing Center for Infectious Disease"/>
            <person name="Wu L."/>
            <person name="Ma J."/>
        </authorList>
    </citation>
    <scope>NUCLEOTIDE SEQUENCE [LARGE SCALE GENOMIC DNA]</scope>
    <source>
        <strain evidence="3">JCM 3369</strain>
    </source>
</reference>
<comment type="caution">
    <text evidence="2">The sequence shown here is derived from an EMBL/GenBank/DDBJ whole genome shotgun (WGS) entry which is preliminary data.</text>
</comment>
<evidence type="ECO:0000313" key="2">
    <source>
        <dbReference type="EMBL" id="MFD1697226.1"/>
    </source>
</evidence>
<evidence type="ECO:0000313" key="3">
    <source>
        <dbReference type="Proteomes" id="UP001597327"/>
    </source>
</evidence>
<dbReference type="EMBL" id="JBHUFA010000015">
    <property type="protein sequence ID" value="MFD1697226.1"/>
    <property type="molecule type" value="Genomic_DNA"/>
</dbReference>
<keyword evidence="3" id="KW-1185">Reference proteome</keyword>
<dbReference type="InterPro" id="IPR027417">
    <property type="entry name" value="P-loop_NTPase"/>
</dbReference>
<sequence length="1051" mass="113946">MADERKSGSRLLSIPPSVPFLRTFATRLVEGDLVPGFCPRTNPLELSRATLYLPTRRAARLLPEIFQELFGGKPVLLPRILPIGDVEEDELTLRADASADGNALAPAMPSMERHLALTRLVLAWKGALRREVLDLKSDEPLGVPASAADAAWLAGDLAALMDEIETEEADWSDLASLVPEDHARYWQITLDFLAIVQQGWPAYLVERGMMDAKARRSALIRQAAEQLERTPPSGPVIVAGVTGSVPATARFLKAVAGLPQGVIVLPGLDRHLDAASWQALGGSRTPARATGKRDSSVPAHPQYGLKQLLDRLEVDREDVADLGAAPVAALADRDILVSEAMRPAETSDGWMTFLGAFHVTRRSAALADVELVVARNEAEEALAAAIALREAVERGETAAFVSPDRLLSRRVAVELARWKIQVDDSAGRPLDQTPPAILANLAARLASNGCDPIDLLSLLKHPLCRLGLSLKDVRSAARALERGVLRGPRARPGTSGLREAVLASRELQASSARVARWQKIHDDDWDVLLDLVARLAHALAPLEDLQGDDVLLSVTRLAEAQVEMLTRVARDETGSDAELYTGETGDALAAFYASLLEADPAGLEIKASDWASVQPALMASVSVRRRLPGDPRVQILGPMEARLQAPDLMILAGLNEGVWPQRTRNDPWLNRPMKQDIGLEPPERRLGAAAHDFAQGLGARRVILSRSARADGAPTVMSRWLQRLLTLSGPEVADEMTARGARHLALAARLDQPAGGVRAAERPNPKPPLAARPKRLSVTEIERLVRDPYAIHARHVLRLEPVDPIGGEPGAAEKGTIIHDALAEFLQGWTGPFDAAALARLVEVGERHFATLDAFPAIRALWWPRFLRIAEAFIAFEGRRSGRLDKRYLEISGGLELALPGVEFRLTGRADRIDLLNDGTISVLDYKTGQAPSMKQVETLLAPQLPLEAAMIARGGFDGVPSTLPISELLYVQLKGGSDPLLEVPRTPKDKDLGELADEAYARLEALVAHYANEDNGYLSRARVMMEGNVGGAYDHLARVQEWSVGEGGEE</sequence>
<dbReference type="InterPro" id="IPR038726">
    <property type="entry name" value="PDDEXK_AddAB-type"/>
</dbReference>
<evidence type="ECO:0000259" key="1">
    <source>
        <dbReference type="Pfam" id="PF12705"/>
    </source>
</evidence>